<keyword evidence="1" id="KW-1133">Transmembrane helix</keyword>
<evidence type="ECO:0000313" key="2">
    <source>
        <dbReference type="EMBL" id="PYI04994.1"/>
    </source>
</evidence>
<dbReference type="VEuPathDB" id="FungiDB:BO78DRAFT_371888"/>
<evidence type="ECO:0000256" key="1">
    <source>
        <dbReference type="SAM" id="Phobius"/>
    </source>
</evidence>
<dbReference type="Pfam" id="PF11951">
    <property type="entry name" value="Fungal_trans_2"/>
    <property type="match status" value="1"/>
</dbReference>
<dbReference type="GO" id="GO:0001228">
    <property type="term" value="F:DNA-binding transcription activator activity, RNA polymerase II-specific"/>
    <property type="evidence" value="ECO:0007669"/>
    <property type="project" value="TreeGrafter"/>
</dbReference>
<dbReference type="InterPro" id="IPR021858">
    <property type="entry name" value="Fun_TF"/>
</dbReference>
<keyword evidence="1" id="KW-0812">Transmembrane</keyword>
<reference evidence="2 3" key="1">
    <citation type="submission" date="2018-02" db="EMBL/GenBank/DDBJ databases">
        <title>The genomes of Aspergillus section Nigri reveals drivers in fungal speciation.</title>
        <authorList>
            <consortium name="DOE Joint Genome Institute"/>
            <person name="Vesth T.C."/>
            <person name="Nybo J."/>
            <person name="Theobald S."/>
            <person name="Brandl J."/>
            <person name="Frisvad J.C."/>
            <person name="Nielsen K.F."/>
            <person name="Lyhne E.K."/>
            <person name="Kogle M.E."/>
            <person name="Kuo A."/>
            <person name="Riley R."/>
            <person name="Clum A."/>
            <person name="Nolan M."/>
            <person name="Lipzen A."/>
            <person name="Salamov A."/>
            <person name="Henrissat B."/>
            <person name="Wiebenga A."/>
            <person name="De vries R.P."/>
            <person name="Grigoriev I.V."/>
            <person name="Mortensen U.H."/>
            <person name="Andersen M.R."/>
            <person name="Baker S.E."/>
        </authorList>
    </citation>
    <scope>NUCLEOTIDE SEQUENCE [LARGE SCALE GENOMIC DNA]</scope>
    <source>
        <strain evidence="2 3">CBS 121057</strain>
    </source>
</reference>
<proteinExistence type="predicted"/>
<evidence type="ECO:0008006" key="4">
    <source>
        <dbReference type="Google" id="ProtNLM"/>
    </source>
</evidence>
<organism evidence="2 3">
    <name type="scientific">Aspergillus sclerotiicarbonarius (strain CBS 121057 / IBT 28362)</name>
    <dbReference type="NCBI Taxonomy" id="1448318"/>
    <lineage>
        <taxon>Eukaryota</taxon>
        <taxon>Fungi</taxon>
        <taxon>Dikarya</taxon>
        <taxon>Ascomycota</taxon>
        <taxon>Pezizomycotina</taxon>
        <taxon>Eurotiomycetes</taxon>
        <taxon>Eurotiomycetidae</taxon>
        <taxon>Eurotiales</taxon>
        <taxon>Aspergillaceae</taxon>
        <taxon>Aspergillus</taxon>
        <taxon>Aspergillus subgen. Circumdati</taxon>
    </lineage>
</organism>
<accession>A0A319EML3</accession>
<dbReference type="InterPro" id="IPR053157">
    <property type="entry name" value="Sterol_Uptake_Regulator"/>
</dbReference>
<keyword evidence="3" id="KW-1185">Reference proteome</keyword>
<dbReference type="Proteomes" id="UP000248423">
    <property type="component" value="Unassembled WGS sequence"/>
</dbReference>
<dbReference type="PANTHER" id="PTHR47784:SF5">
    <property type="entry name" value="STEROL UPTAKE CONTROL PROTEIN 2"/>
    <property type="match status" value="1"/>
</dbReference>
<dbReference type="OrthoDB" id="416217at2759"/>
<dbReference type="EMBL" id="KZ826362">
    <property type="protein sequence ID" value="PYI04994.1"/>
    <property type="molecule type" value="Genomic_DNA"/>
</dbReference>
<protein>
    <recommendedName>
        <fullName evidence="4">C2H2-type domain-containing protein</fullName>
    </recommendedName>
</protein>
<evidence type="ECO:0000313" key="3">
    <source>
        <dbReference type="Proteomes" id="UP000248423"/>
    </source>
</evidence>
<dbReference type="Pfam" id="PF12013">
    <property type="entry name" value="OrsD"/>
    <property type="match status" value="1"/>
</dbReference>
<name>A0A319EML3_ASPSB</name>
<dbReference type="InterPro" id="IPR022698">
    <property type="entry name" value="OrsD"/>
</dbReference>
<gene>
    <name evidence="2" type="ORF">BO78DRAFT_371888</name>
</gene>
<sequence length="548" mass="62415">MSEVDSTSKMTASDQLDDPAPSQLLRYLPDYQGVICTACQYAVQPHGILRHLKEIHHILRGRRRKYSHYVASLSLRDPKDVLPPKRADQFPVPYLPVEPGLQCLSPGCLYLCASVKRMQSHWRFEHRRRGNNDRDWHPVPLQTFFRGNLLRYFTHESFETSHIMSDLIEPYIDGFSANKLRAGLDSMYTALLDYYLRHTCQSFTTNEETDKVWRLIVPCLAHQNSFLLHGLLACTSLHRAYMSSGHPALEKEFLLRAYHHQDIALPQFRYAVQHPTDDNCNAILAYAYLLVVYTFAADRPEYSESGLSTDSLFLVNHSGEDAEAGSILRNWLYFLRAGCSMLCDFWEQLQEGPVRVLSEAWDIDLDDDPDRSCLKNLLSVIPDESAATSDISNASEASTIWTEEVKAIYRQAAIELSRSFAYVRAQRGFLTTWDILRIWPMEVSLEYMALLHQGYPGALILLAYYCILLKQMEKHWYFDGRAATLIRAIQKQLSTDWHSFIQEPLKVVLGEAGVEASLEGAQSSQAGVLSGCSMPDPPGLTFQSFVLP</sequence>
<dbReference type="PANTHER" id="PTHR47784">
    <property type="entry name" value="STEROL UPTAKE CONTROL PROTEIN 2"/>
    <property type="match status" value="1"/>
</dbReference>
<dbReference type="AlphaFoldDB" id="A0A319EML3"/>
<feature type="transmembrane region" description="Helical" evidence="1">
    <location>
        <begin position="447"/>
        <end position="467"/>
    </location>
</feature>
<keyword evidence="1" id="KW-0472">Membrane</keyword>